<dbReference type="EC" id="3.1.3.80" evidence="3"/>
<evidence type="ECO:0000256" key="11">
    <source>
        <dbReference type="ARBA" id="ARBA00031642"/>
    </source>
</evidence>
<dbReference type="PANTHER" id="PTHR20963:SF8">
    <property type="entry name" value="MULTIPLE INOSITOL POLYPHOSPHATE PHOSPHATASE 1"/>
    <property type="match status" value="1"/>
</dbReference>
<sequence>MWWLLVSLLFLGFIMARPRNSQPYCFTNDTDRYHQFATKTPYNYSRGHFSSLDLVPDGCVAVQAWHLIRHGTRYPDKDDTEHFVLELPGMQTSVLKAHEKGQGELCEGDLSLLSGWSLGIINTSWASILAPEGELEMEGLASRYKVALPSLFDQQFSNDSFKFRHTASQRTKASATAYSKGLFDDASIYIPPALDPDPLLKFYDMCEKYKVEVEDNPAARREGHLFWEGPEVGKVVDSVSHRLGIPCTRGELKLLYDACRFYQAWQPAQPSPWCVAFTPHDLQVLEYYYDLEEYYTAGFGHNINTAMACPPLQDVYQHFSNAVWRGQGPRGIFYFTHSKAVISVMSRLGLYRDRAPLTHRHMNPRRLWRTSQHGSFATNLAFTLSICNQNRWWVSVATSEQMAALEGCEGPRGCSWEEFTQLLSGSQHCDLDVICAVTPSGSGSPAEGKGWEGMPMQILLSILLASDMFL</sequence>
<evidence type="ECO:0000256" key="4">
    <source>
        <dbReference type="ARBA" id="ARBA00013040"/>
    </source>
</evidence>
<dbReference type="CDD" id="cd07061">
    <property type="entry name" value="HP_HAP_like"/>
    <property type="match status" value="1"/>
</dbReference>
<evidence type="ECO:0000256" key="17">
    <source>
        <dbReference type="SAM" id="SignalP"/>
    </source>
</evidence>
<dbReference type="PANTHER" id="PTHR20963">
    <property type="entry name" value="MULTIPLE INOSITOL POLYPHOSPHATE PHOSPHATASE-RELATED"/>
    <property type="match status" value="1"/>
</dbReference>
<evidence type="ECO:0000256" key="8">
    <source>
        <dbReference type="ARBA" id="ARBA00022801"/>
    </source>
</evidence>
<comment type="similarity">
    <text evidence="2">Belongs to the histidine acid phosphatase family. MINPP1 subfamily.</text>
</comment>
<keyword evidence="10" id="KW-0325">Glycoprotein</keyword>
<keyword evidence="6" id="KW-1003">Cell membrane</keyword>
<dbReference type="GO" id="GO:0034417">
    <property type="term" value="F:bisphosphoglycerate 3-phosphatase activity"/>
    <property type="evidence" value="ECO:0007669"/>
    <property type="project" value="UniProtKB-EC"/>
</dbReference>
<comment type="catalytic activity">
    <reaction evidence="12">
        <text>1D-myo-inositol 1,2,5,6-tetrakisphosphate + H2O = 1D-myo-inositol 1,2,6-trisphosphate + phosphate</text>
        <dbReference type="Rhea" id="RHEA:77119"/>
        <dbReference type="ChEBI" id="CHEBI:15377"/>
        <dbReference type="ChEBI" id="CHEBI:43474"/>
        <dbReference type="ChEBI" id="CHEBI:195535"/>
        <dbReference type="ChEBI" id="CHEBI:195537"/>
        <dbReference type="EC" id="3.1.3.62"/>
    </reaction>
    <physiologicalReaction direction="left-to-right" evidence="12">
        <dbReference type="Rhea" id="RHEA:77120"/>
    </physiologicalReaction>
</comment>
<protein>
    <recommendedName>
        <fullName evidence="5">Multiple inositol polyphosphate phosphatase 1</fullName>
        <ecNumber evidence="4">3.1.3.62</ecNumber>
        <ecNumber evidence="3">3.1.3.80</ecNumber>
    </recommendedName>
    <alternativeName>
        <fullName evidence="11">2,3-bisphosphoglycerate 3-phosphatase</fullName>
    </alternativeName>
</protein>
<comment type="catalytic activity">
    <reaction evidence="14">
        <text>1D-myo-inositol hexakisphosphate + H2O = 1D-myo-inositol 1,2,4,5,6-pentakisphosphate + phosphate</text>
        <dbReference type="Rhea" id="RHEA:16989"/>
        <dbReference type="ChEBI" id="CHEBI:15377"/>
        <dbReference type="ChEBI" id="CHEBI:43474"/>
        <dbReference type="ChEBI" id="CHEBI:57798"/>
        <dbReference type="ChEBI" id="CHEBI:58130"/>
        <dbReference type="EC" id="3.1.3.62"/>
    </reaction>
    <physiologicalReaction direction="left-to-right" evidence="14">
        <dbReference type="Rhea" id="RHEA:16990"/>
    </physiologicalReaction>
</comment>
<dbReference type="EC" id="3.1.3.62" evidence="4"/>
<dbReference type="GO" id="GO:0052745">
    <property type="term" value="F:inositol phosphate phosphatase activity"/>
    <property type="evidence" value="ECO:0007669"/>
    <property type="project" value="TreeGrafter"/>
</dbReference>
<dbReference type="GO" id="GO:0005886">
    <property type="term" value="C:plasma membrane"/>
    <property type="evidence" value="ECO:0007669"/>
    <property type="project" value="UniProtKB-SubCell"/>
</dbReference>
<proteinExistence type="inferred from homology"/>
<gene>
    <name evidence="18" type="ORF">O3P69_013331</name>
</gene>
<evidence type="ECO:0000256" key="10">
    <source>
        <dbReference type="ARBA" id="ARBA00023180"/>
    </source>
</evidence>
<comment type="catalytic activity">
    <reaction evidence="13">
        <text>1D-myo-inositol 1,2,4,5,6-pentakisphosphate + H2O = 1D-myo-inositol 1,2,5,6-tetrakisphosphate + phosphate</text>
        <dbReference type="Rhea" id="RHEA:77115"/>
        <dbReference type="ChEBI" id="CHEBI:15377"/>
        <dbReference type="ChEBI" id="CHEBI:43474"/>
        <dbReference type="ChEBI" id="CHEBI:57798"/>
        <dbReference type="ChEBI" id="CHEBI:195535"/>
        <dbReference type="EC" id="3.1.3.62"/>
    </reaction>
    <physiologicalReaction direction="left-to-right" evidence="13">
        <dbReference type="Rhea" id="RHEA:77116"/>
    </physiologicalReaction>
</comment>
<organism evidence="18 19">
    <name type="scientific">Scylla paramamosain</name>
    <name type="common">Mud crab</name>
    <dbReference type="NCBI Taxonomy" id="85552"/>
    <lineage>
        <taxon>Eukaryota</taxon>
        <taxon>Metazoa</taxon>
        <taxon>Ecdysozoa</taxon>
        <taxon>Arthropoda</taxon>
        <taxon>Crustacea</taxon>
        <taxon>Multicrustacea</taxon>
        <taxon>Malacostraca</taxon>
        <taxon>Eumalacostraca</taxon>
        <taxon>Eucarida</taxon>
        <taxon>Decapoda</taxon>
        <taxon>Pleocyemata</taxon>
        <taxon>Brachyura</taxon>
        <taxon>Eubrachyura</taxon>
        <taxon>Portunoidea</taxon>
        <taxon>Portunidae</taxon>
        <taxon>Portuninae</taxon>
        <taxon>Scylla</taxon>
    </lineage>
</organism>
<dbReference type="Proteomes" id="UP001487740">
    <property type="component" value="Unassembled WGS sequence"/>
</dbReference>
<feature type="chain" id="PRO_5043788395" description="Multiple inositol polyphosphate phosphatase 1" evidence="17">
    <location>
        <begin position="17"/>
        <end position="470"/>
    </location>
</feature>
<comment type="caution">
    <text evidence="18">The sequence shown here is derived from an EMBL/GenBank/DDBJ whole genome shotgun (WGS) entry which is preliminary data.</text>
</comment>
<dbReference type="InterPro" id="IPR000560">
    <property type="entry name" value="His_Pase_clade-2"/>
</dbReference>
<keyword evidence="19" id="KW-1185">Reference proteome</keyword>
<dbReference type="SUPFAM" id="SSF53254">
    <property type="entry name" value="Phosphoglycerate mutase-like"/>
    <property type="match status" value="1"/>
</dbReference>
<evidence type="ECO:0000256" key="16">
    <source>
        <dbReference type="PIRSR" id="PIRSR000894-2"/>
    </source>
</evidence>
<evidence type="ECO:0000256" key="5">
    <source>
        <dbReference type="ARBA" id="ARBA00018097"/>
    </source>
</evidence>
<evidence type="ECO:0000256" key="15">
    <source>
        <dbReference type="ARBA" id="ARBA00043832"/>
    </source>
</evidence>
<comment type="catalytic activity">
    <reaction evidence="15">
        <text>(2R)-2,3-bisphosphoglycerate + H2O = (2R)-2-phosphoglycerate + phosphate</text>
        <dbReference type="Rhea" id="RHEA:27381"/>
        <dbReference type="ChEBI" id="CHEBI:15377"/>
        <dbReference type="ChEBI" id="CHEBI:43474"/>
        <dbReference type="ChEBI" id="CHEBI:58248"/>
        <dbReference type="ChEBI" id="CHEBI:58289"/>
        <dbReference type="EC" id="3.1.3.80"/>
    </reaction>
    <physiologicalReaction direction="left-to-right" evidence="15">
        <dbReference type="Rhea" id="RHEA:27382"/>
    </physiologicalReaction>
</comment>
<keyword evidence="9" id="KW-0472">Membrane</keyword>
<dbReference type="Gene3D" id="3.40.50.1240">
    <property type="entry name" value="Phosphoglycerate mutase-like"/>
    <property type="match status" value="1"/>
</dbReference>
<dbReference type="EMBL" id="JARAKH010000021">
    <property type="protein sequence ID" value="KAK8393242.1"/>
    <property type="molecule type" value="Genomic_DNA"/>
</dbReference>
<dbReference type="InterPro" id="IPR029033">
    <property type="entry name" value="His_PPase_superfam"/>
</dbReference>
<evidence type="ECO:0000313" key="18">
    <source>
        <dbReference type="EMBL" id="KAK8393242.1"/>
    </source>
</evidence>
<dbReference type="PIRSF" id="PIRSF000894">
    <property type="entry name" value="Acid_phosphatase"/>
    <property type="match status" value="1"/>
</dbReference>
<name>A0AAW0U4C9_SCYPA</name>
<feature type="signal peptide" evidence="17">
    <location>
        <begin position="1"/>
        <end position="16"/>
    </location>
</feature>
<evidence type="ECO:0000256" key="9">
    <source>
        <dbReference type="ARBA" id="ARBA00023136"/>
    </source>
</evidence>
<evidence type="ECO:0000256" key="12">
    <source>
        <dbReference type="ARBA" id="ARBA00043668"/>
    </source>
</evidence>
<dbReference type="InterPro" id="IPR016274">
    <property type="entry name" value="Histidine_acid_Pase_euk"/>
</dbReference>
<keyword evidence="8" id="KW-0378">Hydrolase</keyword>
<evidence type="ECO:0000256" key="13">
    <source>
        <dbReference type="ARBA" id="ARBA00043671"/>
    </source>
</evidence>
<feature type="disulfide bond" evidence="16">
    <location>
        <begin position="259"/>
        <end position="274"/>
    </location>
</feature>
<evidence type="ECO:0000256" key="3">
    <source>
        <dbReference type="ARBA" id="ARBA00012976"/>
    </source>
</evidence>
<evidence type="ECO:0000256" key="1">
    <source>
        <dbReference type="ARBA" id="ARBA00004236"/>
    </source>
</evidence>
<evidence type="ECO:0000313" key="19">
    <source>
        <dbReference type="Proteomes" id="UP001487740"/>
    </source>
</evidence>
<feature type="disulfide bond" evidence="16">
    <location>
        <begin position="408"/>
        <end position="414"/>
    </location>
</feature>
<comment type="subcellular location">
    <subcellularLocation>
        <location evidence="1">Cell membrane</location>
    </subcellularLocation>
</comment>
<accession>A0AAW0U4C9</accession>
<dbReference type="Pfam" id="PF00328">
    <property type="entry name" value="His_Phos_2"/>
    <property type="match status" value="1"/>
</dbReference>
<keyword evidence="16" id="KW-1015">Disulfide bond</keyword>
<evidence type="ECO:0000256" key="2">
    <source>
        <dbReference type="ARBA" id="ARBA00008422"/>
    </source>
</evidence>
<feature type="disulfide bond" evidence="16">
    <location>
        <begin position="59"/>
        <end position="387"/>
    </location>
</feature>
<reference evidence="18 19" key="1">
    <citation type="submission" date="2023-03" db="EMBL/GenBank/DDBJ databases">
        <title>High-quality genome of Scylla paramamosain provides insights in environmental adaptation.</title>
        <authorList>
            <person name="Zhang L."/>
        </authorList>
    </citation>
    <scope>NUCLEOTIDE SEQUENCE [LARGE SCALE GENOMIC DNA]</scope>
    <source>
        <strain evidence="18">LZ_2023a</strain>
        <tissue evidence="18">Muscle</tissue>
    </source>
</reference>
<evidence type="ECO:0000256" key="7">
    <source>
        <dbReference type="ARBA" id="ARBA00022729"/>
    </source>
</evidence>
<dbReference type="AlphaFoldDB" id="A0AAW0U4C9"/>
<dbReference type="GO" id="GO:0003993">
    <property type="term" value="F:acid phosphatase activity"/>
    <property type="evidence" value="ECO:0007669"/>
    <property type="project" value="TreeGrafter"/>
</dbReference>
<evidence type="ECO:0000256" key="14">
    <source>
        <dbReference type="ARBA" id="ARBA00043691"/>
    </source>
</evidence>
<keyword evidence="7 17" id="KW-0732">Signal</keyword>
<evidence type="ECO:0000256" key="6">
    <source>
        <dbReference type="ARBA" id="ARBA00022475"/>
    </source>
</evidence>